<feature type="transmembrane region" description="Helical" evidence="1">
    <location>
        <begin position="223"/>
        <end position="245"/>
    </location>
</feature>
<keyword evidence="1" id="KW-0812">Transmembrane</keyword>
<gene>
    <name evidence="2" type="ORF">F9278_28895</name>
</gene>
<name>A0A5P8K8Y6_9ACTN</name>
<sequence>MAWIDNPHSEPPPTHFVGLGVIFVQARLTAGAMASVTALYFLGSIWIDQPFGFWEVWRIPNDVLGGIAGTWYLLVWGLAVTLLFSVIAIVQGIPRLLPPGTAVGLGLWDSVNAGFFEELRFRWLFLLSAPPGLALLNLITFGLVEWLYTVVLVPLADTVTLGILAPQLTGSEWLVGAAIVSVNGGFRASHNDQRGLAGIFRLVNSWFIGMLLFYLLFNYGLWAAITVHILYDIVVFTTAALMSVFRHPLYGMVGSW</sequence>
<dbReference type="KEGG" id="sphv:F9278_28895"/>
<keyword evidence="1" id="KW-1133">Transmembrane helix</keyword>
<feature type="transmembrane region" description="Helical" evidence="1">
    <location>
        <begin position="16"/>
        <end position="42"/>
    </location>
</feature>
<protein>
    <recommendedName>
        <fullName evidence="4">CPBP family intramembrane metalloprotease</fullName>
    </recommendedName>
</protein>
<feature type="transmembrane region" description="Helical" evidence="1">
    <location>
        <begin position="63"/>
        <end position="90"/>
    </location>
</feature>
<proteinExistence type="predicted"/>
<dbReference type="Proteomes" id="UP000327294">
    <property type="component" value="Chromosome"/>
</dbReference>
<feature type="transmembrane region" description="Helical" evidence="1">
    <location>
        <begin position="123"/>
        <end position="144"/>
    </location>
</feature>
<evidence type="ECO:0000313" key="3">
    <source>
        <dbReference type="Proteomes" id="UP000327294"/>
    </source>
</evidence>
<reference evidence="2 3" key="1">
    <citation type="submission" date="2019-10" db="EMBL/GenBank/DDBJ databases">
        <title>Streptomyces sp. strain GY16 isolated from leaves of Broussonetia papyrifera.</title>
        <authorList>
            <person name="Mo P."/>
        </authorList>
    </citation>
    <scope>NUCLEOTIDE SEQUENCE [LARGE SCALE GENOMIC DNA]</scope>
    <source>
        <strain evidence="2 3">GY16</strain>
    </source>
</reference>
<feature type="transmembrane region" description="Helical" evidence="1">
    <location>
        <begin position="198"/>
        <end position="217"/>
    </location>
</feature>
<evidence type="ECO:0008006" key="4">
    <source>
        <dbReference type="Google" id="ProtNLM"/>
    </source>
</evidence>
<evidence type="ECO:0000256" key="1">
    <source>
        <dbReference type="SAM" id="Phobius"/>
    </source>
</evidence>
<keyword evidence="3" id="KW-1185">Reference proteome</keyword>
<dbReference type="RefSeq" id="WP_152170929.1">
    <property type="nucleotide sequence ID" value="NZ_CP045096.1"/>
</dbReference>
<dbReference type="AlphaFoldDB" id="A0A5P8K8Y6"/>
<dbReference type="EMBL" id="CP045096">
    <property type="protein sequence ID" value="QFQ99504.1"/>
    <property type="molecule type" value="Genomic_DNA"/>
</dbReference>
<feature type="transmembrane region" description="Helical" evidence="1">
    <location>
        <begin position="164"/>
        <end position="186"/>
    </location>
</feature>
<accession>A0A5P8K8Y6</accession>
<keyword evidence="1" id="KW-0472">Membrane</keyword>
<evidence type="ECO:0000313" key="2">
    <source>
        <dbReference type="EMBL" id="QFQ99504.1"/>
    </source>
</evidence>
<organism evidence="2 3">
    <name type="scientific">Streptomyces phaeolivaceus</name>
    <dbReference type="NCBI Taxonomy" id="2653200"/>
    <lineage>
        <taxon>Bacteria</taxon>
        <taxon>Bacillati</taxon>
        <taxon>Actinomycetota</taxon>
        <taxon>Actinomycetes</taxon>
        <taxon>Kitasatosporales</taxon>
        <taxon>Streptomycetaceae</taxon>
        <taxon>Streptomyces</taxon>
    </lineage>
</organism>